<gene>
    <name evidence="2" type="ORF">QBC42DRAFT_7523</name>
</gene>
<evidence type="ECO:0000256" key="1">
    <source>
        <dbReference type="SAM" id="Phobius"/>
    </source>
</evidence>
<keyword evidence="3" id="KW-1185">Reference proteome</keyword>
<keyword evidence="1" id="KW-0472">Membrane</keyword>
<dbReference type="EMBL" id="MU864938">
    <property type="protein sequence ID" value="KAK4465549.1"/>
    <property type="molecule type" value="Genomic_DNA"/>
</dbReference>
<keyword evidence="1" id="KW-1133">Transmembrane helix</keyword>
<comment type="caution">
    <text evidence="2">The sequence shown here is derived from an EMBL/GenBank/DDBJ whole genome shotgun (WGS) entry which is preliminary data.</text>
</comment>
<sequence>MGNGWIWGGGRNRTTASIYISFSFFFFFSFFFVYGFRRSSRRRCVKELFFWAYFFCSSGKIISSWPFPLLVLVIPSYRSSSVGHIGFLFWIP</sequence>
<dbReference type="AlphaFoldDB" id="A0AAV9I0S0"/>
<reference evidence="2" key="2">
    <citation type="submission" date="2023-06" db="EMBL/GenBank/DDBJ databases">
        <authorList>
            <consortium name="Lawrence Berkeley National Laboratory"/>
            <person name="Mondo S.J."/>
            <person name="Hensen N."/>
            <person name="Bonometti L."/>
            <person name="Westerberg I."/>
            <person name="Brannstrom I.O."/>
            <person name="Guillou S."/>
            <person name="Cros-Aarteil S."/>
            <person name="Calhoun S."/>
            <person name="Haridas S."/>
            <person name="Kuo A."/>
            <person name="Pangilinan J."/>
            <person name="Riley R."/>
            <person name="Labutti K."/>
            <person name="Andreopoulos B."/>
            <person name="Lipzen A."/>
            <person name="Chen C."/>
            <person name="Yanf M."/>
            <person name="Daum C."/>
            <person name="Ng V."/>
            <person name="Clum A."/>
            <person name="Steindorff A."/>
            <person name="Ohm R."/>
            <person name="Martin F."/>
            <person name="Silar P."/>
            <person name="Natvig D."/>
            <person name="Lalanne C."/>
            <person name="Gautier V."/>
            <person name="Ament-Velasquez S.L."/>
            <person name="Kruys A."/>
            <person name="Hutchinson M.I."/>
            <person name="Powell A.J."/>
            <person name="Barry K."/>
            <person name="Miller A.N."/>
            <person name="Grigoriev I.V."/>
            <person name="Debuchy R."/>
            <person name="Gladieux P."/>
            <person name="Thoren M.H."/>
            <person name="Johannesson H."/>
        </authorList>
    </citation>
    <scope>NUCLEOTIDE SEQUENCE</scope>
    <source>
        <strain evidence="2">PSN324</strain>
    </source>
</reference>
<feature type="transmembrane region" description="Helical" evidence="1">
    <location>
        <begin position="48"/>
        <end position="74"/>
    </location>
</feature>
<dbReference type="Proteomes" id="UP001321749">
    <property type="component" value="Unassembled WGS sequence"/>
</dbReference>
<name>A0AAV9I0S0_9PEZI</name>
<keyword evidence="1" id="KW-0812">Transmembrane</keyword>
<proteinExistence type="predicted"/>
<protein>
    <submittedName>
        <fullName evidence="2">Uncharacterized protein</fullName>
    </submittedName>
</protein>
<accession>A0AAV9I0S0</accession>
<organism evidence="2 3">
    <name type="scientific">Cladorrhinum samala</name>
    <dbReference type="NCBI Taxonomy" id="585594"/>
    <lineage>
        <taxon>Eukaryota</taxon>
        <taxon>Fungi</taxon>
        <taxon>Dikarya</taxon>
        <taxon>Ascomycota</taxon>
        <taxon>Pezizomycotina</taxon>
        <taxon>Sordariomycetes</taxon>
        <taxon>Sordariomycetidae</taxon>
        <taxon>Sordariales</taxon>
        <taxon>Podosporaceae</taxon>
        <taxon>Cladorrhinum</taxon>
    </lineage>
</organism>
<reference evidence="2" key="1">
    <citation type="journal article" date="2023" name="Mol. Phylogenet. Evol.">
        <title>Genome-scale phylogeny and comparative genomics of the fungal order Sordariales.</title>
        <authorList>
            <person name="Hensen N."/>
            <person name="Bonometti L."/>
            <person name="Westerberg I."/>
            <person name="Brannstrom I.O."/>
            <person name="Guillou S."/>
            <person name="Cros-Aarteil S."/>
            <person name="Calhoun S."/>
            <person name="Haridas S."/>
            <person name="Kuo A."/>
            <person name="Mondo S."/>
            <person name="Pangilinan J."/>
            <person name="Riley R."/>
            <person name="LaButti K."/>
            <person name="Andreopoulos B."/>
            <person name="Lipzen A."/>
            <person name="Chen C."/>
            <person name="Yan M."/>
            <person name="Daum C."/>
            <person name="Ng V."/>
            <person name="Clum A."/>
            <person name="Steindorff A."/>
            <person name="Ohm R.A."/>
            <person name="Martin F."/>
            <person name="Silar P."/>
            <person name="Natvig D.O."/>
            <person name="Lalanne C."/>
            <person name="Gautier V."/>
            <person name="Ament-Velasquez S.L."/>
            <person name="Kruys A."/>
            <person name="Hutchinson M.I."/>
            <person name="Powell A.J."/>
            <person name="Barry K."/>
            <person name="Miller A.N."/>
            <person name="Grigoriev I.V."/>
            <person name="Debuchy R."/>
            <person name="Gladieux P."/>
            <person name="Hiltunen Thoren M."/>
            <person name="Johannesson H."/>
        </authorList>
    </citation>
    <scope>NUCLEOTIDE SEQUENCE</scope>
    <source>
        <strain evidence="2">PSN324</strain>
    </source>
</reference>
<evidence type="ECO:0000313" key="2">
    <source>
        <dbReference type="EMBL" id="KAK4465549.1"/>
    </source>
</evidence>
<feature type="transmembrane region" description="Helical" evidence="1">
    <location>
        <begin position="16"/>
        <end position="36"/>
    </location>
</feature>
<evidence type="ECO:0000313" key="3">
    <source>
        <dbReference type="Proteomes" id="UP001321749"/>
    </source>
</evidence>